<protein>
    <submittedName>
        <fullName evidence="2">Uncharacterized protein</fullName>
    </submittedName>
</protein>
<comment type="caution">
    <text evidence="2">The sequence shown here is derived from an EMBL/GenBank/DDBJ whole genome shotgun (WGS) entry which is preliminary data.</text>
</comment>
<gene>
    <name evidence="2" type="ORF">SDJN03_25796</name>
</gene>
<dbReference type="Proteomes" id="UP000685013">
    <property type="component" value="Chromosome 17"/>
</dbReference>
<evidence type="ECO:0000313" key="2">
    <source>
        <dbReference type="EMBL" id="KAG6575157.1"/>
    </source>
</evidence>
<accession>A0AAV6M4H6</accession>
<proteinExistence type="predicted"/>
<feature type="non-terminal residue" evidence="2">
    <location>
        <position position="1"/>
    </location>
</feature>
<dbReference type="AlphaFoldDB" id="A0AAV6M4H6"/>
<name>A0AAV6M4H6_9ROSI</name>
<evidence type="ECO:0000313" key="3">
    <source>
        <dbReference type="Proteomes" id="UP000685013"/>
    </source>
</evidence>
<reference evidence="2 3" key="1">
    <citation type="journal article" date="2021" name="Hortic Res">
        <title>The domestication of Cucurbita argyrosperma as revealed by the genome of its wild relative.</title>
        <authorList>
            <person name="Barrera-Redondo J."/>
            <person name="Sanchez-de la Vega G."/>
            <person name="Aguirre-Liguori J.A."/>
            <person name="Castellanos-Morales G."/>
            <person name="Gutierrez-Guerrero Y.T."/>
            <person name="Aguirre-Dugua X."/>
            <person name="Aguirre-Planter E."/>
            <person name="Tenaillon M.I."/>
            <person name="Lira-Saade R."/>
            <person name="Eguiarte L.E."/>
        </authorList>
    </citation>
    <scope>NUCLEOTIDE SEQUENCE [LARGE SCALE GENOMIC DNA]</scope>
    <source>
        <strain evidence="2">JBR-2021</strain>
    </source>
</reference>
<dbReference type="EMBL" id="JAGKQH010000017">
    <property type="protein sequence ID" value="KAG6575157.1"/>
    <property type="molecule type" value="Genomic_DNA"/>
</dbReference>
<feature type="region of interest" description="Disordered" evidence="1">
    <location>
        <begin position="1"/>
        <end position="22"/>
    </location>
</feature>
<keyword evidence="3" id="KW-1185">Reference proteome</keyword>
<organism evidence="2 3">
    <name type="scientific">Cucurbita argyrosperma subsp. sororia</name>
    <dbReference type="NCBI Taxonomy" id="37648"/>
    <lineage>
        <taxon>Eukaryota</taxon>
        <taxon>Viridiplantae</taxon>
        <taxon>Streptophyta</taxon>
        <taxon>Embryophyta</taxon>
        <taxon>Tracheophyta</taxon>
        <taxon>Spermatophyta</taxon>
        <taxon>Magnoliopsida</taxon>
        <taxon>eudicotyledons</taxon>
        <taxon>Gunneridae</taxon>
        <taxon>Pentapetalae</taxon>
        <taxon>rosids</taxon>
        <taxon>fabids</taxon>
        <taxon>Cucurbitales</taxon>
        <taxon>Cucurbitaceae</taxon>
        <taxon>Cucurbiteae</taxon>
        <taxon>Cucurbita</taxon>
    </lineage>
</organism>
<feature type="compositionally biased region" description="Polar residues" evidence="1">
    <location>
        <begin position="13"/>
        <end position="22"/>
    </location>
</feature>
<evidence type="ECO:0000256" key="1">
    <source>
        <dbReference type="SAM" id="MobiDB-lite"/>
    </source>
</evidence>
<sequence>MDLIQPRAPLHTASHSAGGANQEQTYCIDTKLSEGLSEGIKGGEEDDGAVKRREWEVKNLGEEIWRNENGGKITKGGFG</sequence>